<evidence type="ECO:0000259" key="11">
    <source>
        <dbReference type="PROSITE" id="PS51030"/>
    </source>
</evidence>
<evidence type="ECO:0000256" key="8">
    <source>
        <dbReference type="ARBA" id="ARBA00023170"/>
    </source>
</evidence>
<gene>
    <name evidence="12" type="ORF">QR680_000165</name>
</gene>
<dbReference type="SUPFAM" id="SSF57716">
    <property type="entry name" value="Glucocorticoid receptor-like (DNA-binding domain)"/>
    <property type="match status" value="1"/>
</dbReference>
<accession>A0AA39GTM2</accession>
<evidence type="ECO:0000256" key="5">
    <source>
        <dbReference type="ARBA" id="ARBA00023015"/>
    </source>
</evidence>
<feature type="region of interest" description="Disordered" evidence="10">
    <location>
        <begin position="161"/>
        <end position="182"/>
    </location>
</feature>
<dbReference type="GO" id="GO:0043565">
    <property type="term" value="F:sequence-specific DNA binding"/>
    <property type="evidence" value="ECO:0007669"/>
    <property type="project" value="InterPro"/>
</dbReference>
<dbReference type="GO" id="GO:0003700">
    <property type="term" value="F:DNA-binding transcription factor activity"/>
    <property type="evidence" value="ECO:0007669"/>
    <property type="project" value="InterPro"/>
</dbReference>
<keyword evidence="8" id="KW-0675">Receptor</keyword>
<keyword evidence="2" id="KW-0479">Metal-binding</keyword>
<dbReference type="EMBL" id="JAUCMV010000005">
    <property type="protein sequence ID" value="KAK0393353.1"/>
    <property type="molecule type" value="Genomic_DNA"/>
</dbReference>
<evidence type="ECO:0000256" key="4">
    <source>
        <dbReference type="ARBA" id="ARBA00022833"/>
    </source>
</evidence>
<comment type="caution">
    <text evidence="12">The sequence shown here is derived from an EMBL/GenBank/DDBJ whole genome shotgun (WGS) entry which is preliminary data.</text>
</comment>
<dbReference type="PROSITE" id="PS51030">
    <property type="entry name" value="NUCLEAR_REC_DBD_2"/>
    <property type="match status" value="1"/>
</dbReference>
<evidence type="ECO:0000256" key="3">
    <source>
        <dbReference type="ARBA" id="ARBA00022771"/>
    </source>
</evidence>
<evidence type="ECO:0000256" key="1">
    <source>
        <dbReference type="ARBA" id="ARBA00005993"/>
    </source>
</evidence>
<evidence type="ECO:0000256" key="9">
    <source>
        <dbReference type="ARBA" id="ARBA00023242"/>
    </source>
</evidence>
<dbReference type="Pfam" id="PF00105">
    <property type="entry name" value="zf-C4"/>
    <property type="match status" value="1"/>
</dbReference>
<evidence type="ECO:0000256" key="10">
    <source>
        <dbReference type="SAM" id="MobiDB-lite"/>
    </source>
</evidence>
<protein>
    <recommendedName>
        <fullName evidence="11">Nuclear receptor domain-containing protein</fullName>
    </recommendedName>
</protein>
<dbReference type="PANTHER" id="PTHR46397">
    <property type="entry name" value="NUCLEAR HORMONE RECEPTOR FAMILY-RELATED"/>
    <property type="match status" value="1"/>
</dbReference>
<reference evidence="12" key="1">
    <citation type="submission" date="2023-06" db="EMBL/GenBank/DDBJ databases">
        <title>Genomic analysis of the entomopathogenic nematode Steinernema hermaphroditum.</title>
        <authorList>
            <person name="Schwarz E.M."/>
            <person name="Heppert J.K."/>
            <person name="Baniya A."/>
            <person name="Schwartz H.T."/>
            <person name="Tan C.-H."/>
            <person name="Antoshechkin I."/>
            <person name="Sternberg P.W."/>
            <person name="Goodrich-Blair H."/>
            <person name="Dillman A.R."/>
        </authorList>
    </citation>
    <scope>NUCLEOTIDE SEQUENCE</scope>
    <source>
        <strain evidence="12">PS9179</strain>
        <tissue evidence="12">Whole animal</tissue>
    </source>
</reference>
<evidence type="ECO:0000256" key="7">
    <source>
        <dbReference type="ARBA" id="ARBA00023163"/>
    </source>
</evidence>
<keyword evidence="9" id="KW-0539">Nucleus</keyword>
<dbReference type="GO" id="GO:0008270">
    <property type="term" value="F:zinc ion binding"/>
    <property type="evidence" value="ECO:0007669"/>
    <property type="project" value="UniProtKB-KW"/>
</dbReference>
<dbReference type="AlphaFoldDB" id="A0AA39GTM2"/>
<dbReference type="PROSITE" id="PS00031">
    <property type="entry name" value="NUCLEAR_REC_DBD_1"/>
    <property type="match status" value="1"/>
</dbReference>
<evidence type="ECO:0000313" key="13">
    <source>
        <dbReference type="Proteomes" id="UP001175271"/>
    </source>
</evidence>
<sequence>MSEIHVDNRPVYSDQILRKTVRFFGGCRICHNSPISRHNFGALACMGCAAFFRRVVRLDKIPECVRRESACKATAVADVTANHACKRCRYERCLKEGMNREFVRLPHTPKKKRCRKATTKATDYFISYESISQTPTTLASRNNMSLDSAPYKPRAPQSLRSLLFGPDEGEDNETRGRKTVRHHTDGLVLLPKPVPVVPKQDAQDLQIVIAGMYNLLEAKFNHLQTSYSRRHISHTIPEQRKLFCFETYKACFFTESTLLYELYGHLPIVESAYMDIKNKMYFNTLNHFTTFMHIIAYSNHVFDESLDFNLHDLHNYNSNHPQYEKIETAYRDFLRTARGILVYAAQDLFKTNEDFVVFIIILIIHRNDNHIDCAEWEETLKQMKRTWVSMDRFYRNSDRDPSLWGNMIFFLSSMQVLVEDYLKIMRLISENFLADSSLKIDDILNYYPLLWSGNLA</sequence>
<keyword evidence="5" id="KW-0805">Transcription regulation</keyword>
<dbReference type="InterPro" id="IPR001628">
    <property type="entry name" value="Znf_hrmn_rcpt"/>
</dbReference>
<evidence type="ECO:0000313" key="12">
    <source>
        <dbReference type="EMBL" id="KAK0393353.1"/>
    </source>
</evidence>
<keyword evidence="6" id="KW-0238">DNA-binding</keyword>
<dbReference type="PANTHER" id="PTHR46397:SF3">
    <property type="entry name" value="NR LBD DOMAIN-CONTAINING PROTEIN-RELATED"/>
    <property type="match status" value="1"/>
</dbReference>
<keyword evidence="13" id="KW-1185">Reference proteome</keyword>
<comment type="similarity">
    <text evidence="1">Belongs to the nuclear hormone receptor family.</text>
</comment>
<dbReference type="SMART" id="SM00399">
    <property type="entry name" value="ZnF_C4"/>
    <property type="match status" value="1"/>
</dbReference>
<feature type="domain" description="Nuclear receptor" evidence="11">
    <location>
        <begin position="24"/>
        <end position="105"/>
    </location>
</feature>
<dbReference type="Gene3D" id="3.30.50.10">
    <property type="entry name" value="Erythroid Transcription Factor GATA-1, subunit A"/>
    <property type="match status" value="1"/>
</dbReference>
<keyword evidence="3" id="KW-0863">Zinc-finger</keyword>
<evidence type="ECO:0000256" key="6">
    <source>
        <dbReference type="ARBA" id="ARBA00023125"/>
    </source>
</evidence>
<dbReference type="Proteomes" id="UP001175271">
    <property type="component" value="Unassembled WGS sequence"/>
</dbReference>
<name>A0AA39GTM2_9BILA</name>
<evidence type="ECO:0000256" key="2">
    <source>
        <dbReference type="ARBA" id="ARBA00022723"/>
    </source>
</evidence>
<keyword evidence="7" id="KW-0804">Transcription</keyword>
<organism evidence="12 13">
    <name type="scientific">Steinernema hermaphroditum</name>
    <dbReference type="NCBI Taxonomy" id="289476"/>
    <lineage>
        <taxon>Eukaryota</taxon>
        <taxon>Metazoa</taxon>
        <taxon>Ecdysozoa</taxon>
        <taxon>Nematoda</taxon>
        <taxon>Chromadorea</taxon>
        <taxon>Rhabditida</taxon>
        <taxon>Tylenchina</taxon>
        <taxon>Panagrolaimomorpha</taxon>
        <taxon>Strongyloidoidea</taxon>
        <taxon>Steinernematidae</taxon>
        <taxon>Steinernema</taxon>
    </lineage>
</organism>
<keyword evidence="4" id="KW-0862">Zinc</keyword>
<dbReference type="InterPro" id="IPR013088">
    <property type="entry name" value="Znf_NHR/GATA"/>
</dbReference>
<proteinExistence type="inferred from homology"/>